<organism evidence="4">
    <name type="scientific">hydrothermal vent metagenome</name>
    <dbReference type="NCBI Taxonomy" id="652676"/>
    <lineage>
        <taxon>unclassified sequences</taxon>
        <taxon>metagenomes</taxon>
        <taxon>ecological metagenomes</taxon>
    </lineage>
</organism>
<dbReference type="Gene3D" id="2.120.10.30">
    <property type="entry name" value="TolB, C-terminal domain"/>
    <property type="match status" value="1"/>
</dbReference>
<reference evidence="4" key="1">
    <citation type="submission" date="2018-06" db="EMBL/GenBank/DDBJ databases">
        <authorList>
            <person name="Zhirakovskaya E."/>
        </authorList>
    </citation>
    <scope>NUCLEOTIDE SEQUENCE</scope>
</reference>
<dbReference type="SUPFAM" id="SSF50969">
    <property type="entry name" value="YVTN repeat-like/Quinoprotein amine dehydrogenase"/>
    <property type="match status" value="1"/>
</dbReference>
<feature type="non-terminal residue" evidence="4">
    <location>
        <position position="1"/>
    </location>
</feature>
<comment type="subcellular location">
    <subcellularLocation>
        <location evidence="1">Cell membrane</location>
    </subcellularLocation>
</comment>
<dbReference type="EMBL" id="UOES01000499">
    <property type="protein sequence ID" value="VAW29024.1"/>
    <property type="molecule type" value="Genomic_DNA"/>
</dbReference>
<keyword evidence="3" id="KW-0472">Membrane</keyword>
<dbReference type="InterPro" id="IPR011044">
    <property type="entry name" value="Quino_amine_DH_bsu"/>
</dbReference>
<protein>
    <submittedName>
        <fullName evidence="4">Uncharacterized protein</fullName>
    </submittedName>
</protein>
<evidence type="ECO:0000256" key="3">
    <source>
        <dbReference type="ARBA" id="ARBA00023136"/>
    </source>
</evidence>
<keyword evidence="2" id="KW-1003">Cell membrane</keyword>
<evidence type="ECO:0000313" key="4">
    <source>
        <dbReference type="EMBL" id="VAW29024.1"/>
    </source>
</evidence>
<evidence type="ECO:0000256" key="1">
    <source>
        <dbReference type="ARBA" id="ARBA00004236"/>
    </source>
</evidence>
<dbReference type="AlphaFoldDB" id="A0A3B0VAW2"/>
<dbReference type="InterPro" id="IPR011042">
    <property type="entry name" value="6-blade_b-propeller_TolB-like"/>
</dbReference>
<sequence length="181" mass="20546">EIVGVCVYALLSNGKIYYFDIDNPQYVQLLNTPLSWKNDVEGLGYDIKNKQLLIICKENGSIEAKDFKGKSIFSLRVSDHYFSKKPLATIKKTDLEKNKEVEKFKPSAIAVDPLTNDIYILASVGKLLVVLDNNYNIKATRKLPSNIYTQPEGICFSPKGDLFISNEGKNKKGNFYRLKRK</sequence>
<gene>
    <name evidence="4" type="ORF">MNBD_BACTEROID06-1307</name>
</gene>
<evidence type="ECO:0000256" key="2">
    <source>
        <dbReference type="ARBA" id="ARBA00022475"/>
    </source>
</evidence>
<name>A0A3B0VAW2_9ZZZZ</name>
<dbReference type="Pfam" id="PF06977">
    <property type="entry name" value="SdiA-regulated"/>
    <property type="match status" value="1"/>
</dbReference>
<accession>A0A3B0VAW2</accession>
<dbReference type="GO" id="GO:0005886">
    <property type="term" value="C:plasma membrane"/>
    <property type="evidence" value="ECO:0007669"/>
    <property type="project" value="UniProtKB-SubCell"/>
</dbReference>
<proteinExistence type="predicted"/>
<dbReference type="InterPro" id="IPR009722">
    <property type="entry name" value="YjiK/CarP"/>
</dbReference>